<dbReference type="InterPro" id="IPR037066">
    <property type="entry name" value="Plug_dom_sf"/>
</dbReference>
<evidence type="ECO:0000313" key="4">
    <source>
        <dbReference type="Proteomes" id="UP000184509"/>
    </source>
</evidence>
<dbReference type="STRING" id="1297750.SAMN05444405_103210"/>
<sequence length="668" mass="75143">MKFKFLSFFLAVCMVNVSAQEKSESSNMAVSHCKISYNVSADNESQTTNLLDILQKYPMIAVDGLGQMTLNGVPDFGLSIDGKFFSIQSSLTADILKSIPAKTVDKVEILTNPSSALIAECSGGVINIVTKKQTINGTDVSLGLNATTLGLLGGDASFNTKYKGLTLNGTYSYGFDNYSKSALSTVTYNGLQTNETKIHPEKLHRANVNAFYQLTKSDGMGVAFNLFSNPVTFPLESVLTYPQSDFYRKDSSTEDITPSYYNISAYYAHLFSPNGTKLSLTYSYNSQPITDDYVSEDVMNSNGQVTNLSSYYNEKYNQKRQDAILDFVLPFALHHEISIGGKYSWLKRNDTYNSSARYDPIQPSYSYRMFKVNFERWYTYLQYQFHSKNFQLTAAVSTEQDPPLSWIIYDDDIINILPSLNLSYAFNKNSIIRADYHSHLASSLWMSNSSLIFPMYDQTNVSTYNDGRSHFFHLGYSKITSKFSFLLDANYIYGGDRTGKIKEIILSSTNTTETRVAVCDPLCFQKTIVSATASCQFSKAMKLQLVATGGYSDEGYMDFNKKLTKTGFDGSLVASSWFSLPDGYLLNVNGGYYSPRKSVALDSYNNYFYRVRASKNFLKDKLTVAIFANNFIAKNKEVKQHDIYEDDIKLKTTGREFGLSMVYHFSLR</sequence>
<dbReference type="AlphaFoldDB" id="A0A1M4WYZ8"/>
<protein>
    <submittedName>
        <fullName evidence="3">Outer membrane protein beta-barrel family protein</fullName>
    </submittedName>
</protein>
<evidence type="ECO:0000256" key="1">
    <source>
        <dbReference type="SAM" id="SignalP"/>
    </source>
</evidence>
<dbReference type="OrthoDB" id="910296at2"/>
<dbReference type="InterPro" id="IPR041700">
    <property type="entry name" value="OMP_b-brl_3"/>
</dbReference>
<dbReference type="SUPFAM" id="SSF56935">
    <property type="entry name" value="Porins"/>
    <property type="match status" value="1"/>
</dbReference>
<dbReference type="Pfam" id="PF14905">
    <property type="entry name" value="OMP_b-brl_3"/>
    <property type="match status" value="1"/>
</dbReference>
<dbReference type="Gene3D" id="2.170.130.10">
    <property type="entry name" value="TonB-dependent receptor, plug domain"/>
    <property type="match status" value="1"/>
</dbReference>
<proteinExistence type="predicted"/>
<feature type="chain" id="PRO_5012906116" evidence="1">
    <location>
        <begin position="20"/>
        <end position="668"/>
    </location>
</feature>
<organism evidence="3 4">
    <name type="scientific">Bacteroides luti</name>
    <dbReference type="NCBI Taxonomy" id="1297750"/>
    <lineage>
        <taxon>Bacteria</taxon>
        <taxon>Pseudomonadati</taxon>
        <taxon>Bacteroidota</taxon>
        <taxon>Bacteroidia</taxon>
        <taxon>Bacteroidales</taxon>
        <taxon>Bacteroidaceae</taxon>
        <taxon>Bacteroides</taxon>
    </lineage>
</organism>
<name>A0A1M4WYZ8_9BACE</name>
<feature type="domain" description="Outer membrane protein beta-barrel" evidence="2">
    <location>
        <begin position="269"/>
        <end position="663"/>
    </location>
</feature>
<dbReference type="Proteomes" id="UP000184509">
    <property type="component" value="Unassembled WGS sequence"/>
</dbReference>
<dbReference type="RefSeq" id="WP_073399594.1">
    <property type="nucleotide sequence ID" value="NZ_FQTV01000003.1"/>
</dbReference>
<dbReference type="EMBL" id="FQTV01000003">
    <property type="protein sequence ID" value="SHE86357.1"/>
    <property type="molecule type" value="Genomic_DNA"/>
</dbReference>
<keyword evidence="4" id="KW-1185">Reference proteome</keyword>
<evidence type="ECO:0000313" key="3">
    <source>
        <dbReference type="EMBL" id="SHE86357.1"/>
    </source>
</evidence>
<gene>
    <name evidence="3" type="ORF">SAMN05444405_103210</name>
</gene>
<evidence type="ECO:0000259" key="2">
    <source>
        <dbReference type="Pfam" id="PF14905"/>
    </source>
</evidence>
<reference evidence="3 4" key="1">
    <citation type="submission" date="2016-11" db="EMBL/GenBank/DDBJ databases">
        <authorList>
            <person name="Jaros S."/>
            <person name="Januszkiewicz K."/>
            <person name="Wedrychowicz H."/>
        </authorList>
    </citation>
    <scope>NUCLEOTIDE SEQUENCE [LARGE SCALE GENOMIC DNA]</scope>
    <source>
        <strain evidence="3 4">DSM 26991</strain>
    </source>
</reference>
<accession>A0A1M4WYZ8</accession>
<keyword evidence="1" id="KW-0732">Signal</keyword>
<feature type="signal peptide" evidence="1">
    <location>
        <begin position="1"/>
        <end position="19"/>
    </location>
</feature>